<evidence type="ECO:0000256" key="3">
    <source>
        <dbReference type="ARBA" id="ARBA00024247"/>
    </source>
</evidence>
<dbReference type="SUPFAM" id="SSF54285">
    <property type="entry name" value="MoaD/ThiS"/>
    <property type="match status" value="1"/>
</dbReference>
<keyword evidence="5" id="KW-1185">Reference proteome</keyword>
<comment type="similarity">
    <text evidence="2">Belongs to the MoaD family.</text>
</comment>
<evidence type="ECO:0000313" key="4">
    <source>
        <dbReference type="EMBL" id="GAA4908561.1"/>
    </source>
</evidence>
<dbReference type="EMBL" id="BAABJI010000001">
    <property type="protein sequence ID" value="GAA4908561.1"/>
    <property type="molecule type" value="Genomic_DNA"/>
</dbReference>
<dbReference type="InterPro" id="IPR012675">
    <property type="entry name" value="Beta-grasp_dom_sf"/>
</dbReference>
<comment type="caution">
    <text evidence="4">The sequence shown here is derived from an EMBL/GenBank/DDBJ whole genome shotgun (WGS) entry which is preliminary data.</text>
</comment>
<dbReference type="Gene3D" id="3.10.20.30">
    <property type="match status" value="1"/>
</dbReference>
<keyword evidence="1" id="KW-0547">Nucleotide-binding</keyword>
<gene>
    <name evidence="4" type="ORF">GCM10023313_09390</name>
</gene>
<evidence type="ECO:0000256" key="2">
    <source>
        <dbReference type="ARBA" id="ARBA00024200"/>
    </source>
</evidence>
<organism evidence="4 5">
    <name type="scientific">Mucilaginibacter defluvii</name>
    <dbReference type="NCBI Taxonomy" id="1196019"/>
    <lineage>
        <taxon>Bacteria</taxon>
        <taxon>Pseudomonadati</taxon>
        <taxon>Bacteroidota</taxon>
        <taxon>Sphingobacteriia</taxon>
        <taxon>Sphingobacteriales</taxon>
        <taxon>Sphingobacteriaceae</taxon>
        <taxon>Mucilaginibacter</taxon>
    </lineage>
</organism>
<dbReference type="Pfam" id="PF02597">
    <property type="entry name" value="ThiS"/>
    <property type="match status" value="1"/>
</dbReference>
<reference evidence="5" key="1">
    <citation type="journal article" date="2019" name="Int. J. Syst. Evol. Microbiol.">
        <title>The Global Catalogue of Microorganisms (GCM) 10K type strain sequencing project: providing services to taxonomists for standard genome sequencing and annotation.</title>
        <authorList>
            <consortium name="The Broad Institute Genomics Platform"/>
            <consortium name="The Broad Institute Genome Sequencing Center for Infectious Disease"/>
            <person name="Wu L."/>
            <person name="Ma J."/>
        </authorList>
    </citation>
    <scope>NUCLEOTIDE SEQUENCE [LARGE SCALE GENOMIC DNA]</scope>
    <source>
        <strain evidence="5">JCM 18283</strain>
    </source>
</reference>
<evidence type="ECO:0000256" key="1">
    <source>
        <dbReference type="ARBA" id="ARBA00022741"/>
    </source>
</evidence>
<dbReference type="InterPro" id="IPR003749">
    <property type="entry name" value="ThiS/MoaD-like"/>
</dbReference>
<dbReference type="CDD" id="cd00754">
    <property type="entry name" value="Ubl_MoaD"/>
    <property type="match status" value="1"/>
</dbReference>
<dbReference type="InterPro" id="IPR016155">
    <property type="entry name" value="Mopterin_synth/thiamin_S_b"/>
</dbReference>
<accession>A0ABP9FQC2</accession>
<dbReference type="PANTHER" id="PTHR33359">
    <property type="entry name" value="MOLYBDOPTERIN SYNTHASE SULFUR CARRIER SUBUNIT"/>
    <property type="match status" value="1"/>
</dbReference>
<dbReference type="PANTHER" id="PTHR33359:SF1">
    <property type="entry name" value="MOLYBDOPTERIN SYNTHASE SULFUR CARRIER SUBUNIT"/>
    <property type="match status" value="1"/>
</dbReference>
<dbReference type="InterPro" id="IPR044672">
    <property type="entry name" value="MOCS2A"/>
</dbReference>
<proteinExistence type="inferred from homology"/>
<dbReference type="Proteomes" id="UP001501436">
    <property type="component" value="Unassembled WGS sequence"/>
</dbReference>
<name>A0ABP9FQC2_9SPHI</name>
<protein>
    <recommendedName>
        <fullName evidence="3">Molybdopterin synthase sulfur carrier subunit</fullName>
    </recommendedName>
</protein>
<evidence type="ECO:0000313" key="5">
    <source>
        <dbReference type="Proteomes" id="UP001501436"/>
    </source>
</evidence>
<sequence>MFLYLLSHYLKFFMTITVLAFGVAKDIFNAPSIQLELVNDATVMSLKYTLEQQYPRLKQLSSYLIAVNNEYALPEDYIHQRDEVAIIPPVSGG</sequence>